<dbReference type="PANTHER" id="PTHR46772:SF6">
    <property type="entry name" value="BHLH DOMAIN-CONTAINING PROTEIN"/>
    <property type="match status" value="1"/>
</dbReference>
<dbReference type="KEGG" id="bdi:106866780"/>
<sequence>MAGGRPPKPSLADAESPGADAEARAPRRPQQRGRPASELYAELAALLPGIPSRASKVEVLEAALAQVKVLEDTAAVLEAYRALRSESDPAPRPRAEVASRDAVCFAVRLPPAPAPAGGGGGGGLRRVLEAFEGRGVEVLAATVTGGQQVITVTADAAPPEVVEGIKADIAGIEWLP</sequence>
<evidence type="ECO:0000313" key="8">
    <source>
        <dbReference type="Proteomes" id="UP000008810"/>
    </source>
</evidence>
<dbReference type="InterPro" id="IPR044278">
    <property type="entry name" value="BHLH95-like"/>
</dbReference>
<protein>
    <recommendedName>
        <fullName evidence="5">BHLH domain-containing protein</fullName>
    </recommendedName>
</protein>
<reference evidence="6 7" key="1">
    <citation type="journal article" date="2010" name="Nature">
        <title>Genome sequencing and analysis of the model grass Brachypodium distachyon.</title>
        <authorList>
            <consortium name="International Brachypodium Initiative"/>
        </authorList>
    </citation>
    <scope>NUCLEOTIDE SEQUENCE [LARGE SCALE GENOMIC DNA]</scope>
    <source>
        <strain evidence="6">Bd21</strain>
        <strain evidence="7">cv. Bd21</strain>
    </source>
</reference>
<evidence type="ECO:0000256" key="3">
    <source>
        <dbReference type="ARBA" id="ARBA00023163"/>
    </source>
</evidence>
<keyword evidence="3" id="KW-0804">Transcription</keyword>
<reference evidence="6" key="2">
    <citation type="submission" date="2017-06" db="EMBL/GenBank/DDBJ databases">
        <title>WGS assembly of Brachypodium distachyon.</title>
        <authorList>
            <consortium name="The International Brachypodium Initiative"/>
            <person name="Lucas S."/>
            <person name="Harmon-Smith M."/>
            <person name="Lail K."/>
            <person name="Tice H."/>
            <person name="Grimwood J."/>
            <person name="Bruce D."/>
            <person name="Barry K."/>
            <person name="Shu S."/>
            <person name="Lindquist E."/>
            <person name="Wang M."/>
            <person name="Pitluck S."/>
            <person name="Vogel J.P."/>
            <person name="Garvin D.F."/>
            <person name="Mockler T.C."/>
            <person name="Schmutz J."/>
            <person name="Rokhsar D."/>
            <person name="Bevan M.W."/>
        </authorList>
    </citation>
    <scope>NUCLEOTIDE SEQUENCE</scope>
    <source>
        <strain evidence="6">Bd21</strain>
    </source>
</reference>
<reference evidence="7" key="3">
    <citation type="submission" date="2018-08" db="UniProtKB">
        <authorList>
            <consortium name="EnsemblPlants"/>
        </authorList>
    </citation>
    <scope>IDENTIFICATION</scope>
    <source>
        <strain evidence="7">cv. Bd21</strain>
    </source>
</reference>
<dbReference type="GO" id="GO:0009960">
    <property type="term" value="P:endosperm development"/>
    <property type="evidence" value="ECO:0007669"/>
    <property type="project" value="InterPro"/>
</dbReference>
<dbReference type="EnsemblPlants" id="KQJ86476">
    <property type="protein sequence ID" value="KQJ86476"/>
    <property type="gene ID" value="BRADI_4g05760v3"/>
</dbReference>
<feature type="domain" description="BHLH" evidence="5">
    <location>
        <begin position="20"/>
        <end position="70"/>
    </location>
</feature>
<dbReference type="PROSITE" id="PS50888">
    <property type="entry name" value="BHLH"/>
    <property type="match status" value="1"/>
</dbReference>
<evidence type="ECO:0000256" key="1">
    <source>
        <dbReference type="ARBA" id="ARBA00005510"/>
    </source>
</evidence>
<evidence type="ECO:0000313" key="6">
    <source>
        <dbReference type="EMBL" id="KQJ86476.1"/>
    </source>
</evidence>
<evidence type="ECO:0000259" key="5">
    <source>
        <dbReference type="PROSITE" id="PS50888"/>
    </source>
</evidence>
<dbReference type="Gramene" id="KQJ86476">
    <property type="protein sequence ID" value="KQJ86476"/>
    <property type="gene ID" value="BRADI_4g05760v3"/>
</dbReference>
<comment type="similarity">
    <text evidence="1">Belongs to the bHLH protein family.</text>
</comment>
<dbReference type="OrthoDB" id="693640at2759"/>
<feature type="region of interest" description="Disordered" evidence="4">
    <location>
        <begin position="1"/>
        <end position="37"/>
    </location>
</feature>
<dbReference type="GeneID" id="106866780"/>
<dbReference type="RefSeq" id="XP_014758068.1">
    <property type="nucleotide sequence ID" value="XM_014902582.2"/>
</dbReference>
<dbReference type="PANTHER" id="PTHR46772">
    <property type="entry name" value="BHLH DOMAIN-CONTAINING PROTEIN"/>
    <property type="match status" value="1"/>
</dbReference>
<organism evidence="6">
    <name type="scientific">Brachypodium distachyon</name>
    <name type="common">Purple false brome</name>
    <name type="synonym">Trachynia distachya</name>
    <dbReference type="NCBI Taxonomy" id="15368"/>
    <lineage>
        <taxon>Eukaryota</taxon>
        <taxon>Viridiplantae</taxon>
        <taxon>Streptophyta</taxon>
        <taxon>Embryophyta</taxon>
        <taxon>Tracheophyta</taxon>
        <taxon>Spermatophyta</taxon>
        <taxon>Magnoliopsida</taxon>
        <taxon>Liliopsida</taxon>
        <taxon>Poales</taxon>
        <taxon>Poaceae</taxon>
        <taxon>BOP clade</taxon>
        <taxon>Pooideae</taxon>
        <taxon>Stipodae</taxon>
        <taxon>Brachypodieae</taxon>
        <taxon>Brachypodium</taxon>
    </lineage>
</organism>
<evidence type="ECO:0000256" key="2">
    <source>
        <dbReference type="ARBA" id="ARBA00023015"/>
    </source>
</evidence>
<evidence type="ECO:0000256" key="4">
    <source>
        <dbReference type="SAM" id="MobiDB-lite"/>
    </source>
</evidence>
<dbReference type="Proteomes" id="UP000008810">
    <property type="component" value="Chromosome 4"/>
</dbReference>
<accession>I1IHV1</accession>
<dbReference type="GO" id="GO:0003700">
    <property type="term" value="F:DNA-binding transcription factor activity"/>
    <property type="evidence" value="ECO:0007669"/>
    <property type="project" value="InterPro"/>
</dbReference>
<gene>
    <name evidence="7" type="primary">LOC106866780</name>
    <name evidence="6" type="ORF">BRADI_4g05760v3</name>
</gene>
<dbReference type="eggNOG" id="ENOG502R3JK">
    <property type="taxonomic scope" value="Eukaryota"/>
</dbReference>
<keyword evidence="2" id="KW-0805">Transcription regulation</keyword>
<proteinExistence type="inferred from homology"/>
<dbReference type="InterPro" id="IPR011598">
    <property type="entry name" value="bHLH_dom"/>
</dbReference>
<dbReference type="SUPFAM" id="SSF47459">
    <property type="entry name" value="HLH, helix-loop-helix DNA-binding domain"/>
    <property type="match status" value="1"/>
</dbReference>
<keyword evidence="8" id="KW-1185">Reference proteome</keyword>
<dbReference type="InterPro" id="IPR036638">
    <property type="entry name" value="HLH_DNA-bd_sf"/>
</dbReference>
<dbReference type="CDD" id="cd00083">
    <property type="entry name" value="bHLH_SF"/>
    <property type="match status" value="1"/>
</dbReference>
<name>I1IHV1_BRADI</name>
<dbReference type="GO" id="GO:0046983">
    <property type="term" value="F:protein dimerization activity"/>
    <property type="evidence" value="ECO:0007669"/>
    <property type="project" value="InterPro"/>
</dbReference>
<dbReference type="AlphaFoldDB" id="I1IHV1"/>
<evidence type="ECO:0000313" key="7">
    <source>
        <dbReference type="EnsemblPlants" id="KQJ86476"/>
    </source>
</evidence>
<dbReference type="HOGENOM" id="CLU_092947_0_0_1"/>
<dbReference type="EMBL" id="CM000883">
    <property type="protein sequence ID" value="KQJ86476.1"/>
    <property type="molecule type" value="Genomic_DNA"/>
</dbReference>